<evidence type="ECO:0000313" key="8">
    <source>
        <dbReference type="Proteomes" id="UP000246569"/>
    </source>
</evidence>
<feature type="binding site" evidence="5">
    <location>
        <begin position="89"/>
        <end position="90"/>
    </location>
    <ligand>
        <name>substrate</name>
    </ligand>
</feature>
<dbReference type="NCBIfam" id="TIGR01738">
    <property type="entry name" value="bioH"/>
    <property type="match status" value="1"/>
</dbReference>
<evidence type="ECO:0000313" key="7">
    <source>
        <dbReference type="EMBL" id="PWV61785.1"/>
    </source>
</evidence>
<dbReference type="Proteomes" id="UP000246569">
    <property type="component" value="Unassembled WGS sequence"/>
</dbReference>
<dbReference type="InterPro" id="IPR050266">
    <property type="entry name" value="AB_hydrolase_sf"/>
</dbReference>
<dbReference type="EC" id="3.1.1.85" evidence="5"/>
<comment type="function">
    <text evidence="5">The physiological role of BioH is to remove the methyl group introduced by BioC when the pimeloyl moiety is complete. It allows to synthesize pimeloyl-ACP via the fatty acid synthetic pathway through the hydrolysis of the ester bonds of pimeloyl-ACP esters.</text>
</comment>
<comment type="pathway">
    <text evidence="5">Cofactor biosynthesis; biotin biosynthesis.</text>
</comment>
<reference evidence="7 8" key="1">
    <citation type="submission" date="2018-05" db="EMBL/GenBank/DDBJ databases">
        <title>Genomic Encyclopedia of Type Strains, Phase IV (KMG-IV): sequencing the most valuable type-strain genomes for metagenomic binning, comparative biology and taxonomic classification.</title>
        <authorList>
            <person name="Goeker M."/>
        </authorList>
    </citation>
    <scope>NUCLEOTIDE SEQUENCE [LARGE SCALE GENOMIC DNA]</scope>
    <source>
        <strain evidence="7 8">DSM 23606</strain>
    </source>
</reference>
<name>A0A317MVW8_9GAMM</name>
<dbReference type="GO" id="GO:0009102">
    <property type="term" value="P:biotin biosynthetic process"/>
    <property type="evidence" value="ECO:0007669"/>
    <property type="project" value="UniProtKB-UniRule"/>
</dbReference>
<dbReference type="GO" id="GO:0016020">
    <property type="term" value="C:membrane"/>
    <property type="evidence" value="ECO:0007669"/>
    <property type="project" value="TreeGrafter"/>
</dbReference>
<evidence type="ECO:0000259" key="6">
    <source>
        <dbReference type="Pfam" id="PF12697"/>
    </source>
</evidence>
<evidence type="ECO:0000256" key="2">
    <source>
        <dbReference type="ARBA" id="ARBA00022490"/>
    </source>
</evidence>
<keyword evidence="1 5" id="KW-0719">Serine esterase</keyword>
<comment type="caution">
    <text evidence="7">The sequence shown here is derived from an EMBL/GenBank/DDBJ whole genome shotgun (WGS) entry which is preliminary data.</text>
</comment>
<comment type="catalytic activity">
    <reaction evidence="5">
        <text>6-carboxyhexanoyl-[ACP] methyl ester + H2O = 6-carboxyhexanoyl-[ACP] + methanol + H(+)</text>
        <dbReference type="Rhea" id="RHEA:42700"/>
        <dbReference type="Rhea" id="RHEA-COMP:9955"/>
        <dbReference type="Rhea" id="RHEA-COMP:10186"/>
        <dbReference type="ChEBI" id="CHEBI:15377"/>
        <dbReference type="ChEBI" id="CHEBI:15378"/>
        <dbReference type="ChEBI" id="CHEBI:17790"/>
        <dbReference type="ChEBI" id="CHEBI:78846"/>
        <dbReference type="ChEBI" id="CHEBI:82735"/>
        <dbReference type="EC" id="3.1.1.85"/>
    </reaction>
</comment>
<evidence type="ECO:0000256" key="1">
    <source>
        <dbReference type="ARBA" id="ARBA00022487"/>
    </source>
</evidence>
<proteinExistence type="inferred from homology"/>
<feature type="domain" description="AB hydrolase-1" evidence="6">
    <location>
        <begin position="24"/>
        <end position="256"/>
    </location>
</feature>
<dbReference type="Pfam" id="PF12697">
    <property type="entry name" value="Abhydrolase_6"/>
    <property type="match status" value="1"/>
</dbReference>
<feature type="active site" evidence="5">
    <location>
        <position position="215"/>
    </location>
</feature>
<protein>
    <recommendedName>
        <fullName evidence="5">Pimeloyl-[acyl-carrier protein] methyl ester esterase</fullName>
        <ecNumber evidence="5">3.1.1.85</ecNumber>
    </recommendedName>
    <alternativeName>
        <fullName evidence="5">Biotin synthesis protein BioH</fullName>
    </alternativeName>
    <alternativeName>
        <fullName evidence="5">Carboxylesterase BioH</fullName>
    </alternativeName>
</protein>
<dbReference type="RefSeq" id="WP_110018571.1">
    <property type="nucleotide sequence ID" value="NZ_QGTJ01000005.1"/>
</dbReference>
<feature type="binding site" evidence="5">
    <location>
        <position position="243"/>
    </location>
    <ligand>
        <name>substrate</name>
    </ligand>
</feature>
<dbReference type="OrthoDB" id="9780744at2"/>
<dbReference type="SUPFAM" id="SSF53474">
    <property type="entry name" value="alpha/beta-Hydrolases"/>
    <property type="match status" value="1"/>
</dbReference>
<feature type="binding site" evidence="5">
    <location>
        <position position="30"/>
    </location>
    <ligand>
        <name>substrate</name>
    </ligand>
</feature>
<comment type="subunit">
    <text evidence="5">Monomer.</text>
</comment>
<accession>A0A317MVW8</accession>
<dbReference type="InterPro" id="IPR010076">
    <property type="entry name" value="BioH"/>
</dbReference>
<comment type="similarity">
    <text evidence="5">Belongs to the AB hydrolase superfamily. Carboxylesterase BioH family.</text>
</comment>
<evidence type="ECO:0000256" key="4">
    <source>
        <dbReference type="ARBA" id="ARBA00022801"/>
    </source>
</evidence>
<keyword evidence="8" id="KW-1185">Reference proteome</keyword>
<dbReference type="InterPro" id="IPR000073">
    <property type="entry name" value="AB_hydrolase_1"/>
</dbReference>
<feature type="active site" description="Nucleophile" evidence="5">
    <location>
        <position position="89"/>
    </location>
</feature>
<dbReference type="GO" id="GO:0005737">
    <property type="term" value="C:cytoplasm"/>
    <property type="evidence" value="ECO:0007669"/>
    <property type="project" value="UniProtKB-SubCell"/>
</dbReference>
<comment type="caution">
    <text evidence="5">Lacks conserved residue(s) required for the propagation of feature annotation.</text>
</comment>
<dbReference type="EMBL" id="QGTJ01000005">
    <property type="protein sequence ID" value="PWV61785.1"/>
    <property type="molecule type" value="Genomic_DNA"/>
</dbReference>
<keyword evidence="3 5" id="KW-0093">Biotin biosynthesis</keyword>
<keyword evidence="2 5" id="KW-0963">Cytoplasm</keyword>
<dbReference type="GO" id="GO:0090499">
    <property type="term" value="F:pimelyl-[acyl-carrier protein] methyl ester esterase activity"/>
    <property type="evidence" value="ECO:0007669"/>
    <property type="project" value="UniProtKB-EC"/>
</dbReference>
<comment type="subcellular location">
    <subcellularLocation>
        <location evidence="5">Cytoplasm</location>
    </subcellularLocation>
</comment>
<dbReference type="AlphaFoldDB" id="A0A317MVW8"/>
<dbReference type="PANTHER" id="PTHR43798">
    <property type="entry name" value="MONOACYLGLYCEROL LIPASE"/>
    <property type="match status" value="1"/>
</dbReference>
<keyword evidence="4 5" id="KW-0378">Hydrolase</keyword>
<dbReference type="PANTHER" id="PTHR43798:SF31">
    <property type="entry name" value="AB HYDROLASE SUPERFAMILY PROTEIN YCLE"/>
    <property type="match status" value="1"/>
</dbReference>
<dbReference type="UniPathway" id="UPA00078"/>
<dbReference type="HAMAP" id="MF_01260">
    <property type="entry name" value="Carboxylester"/>
    <property type="match status" value="1"/>
</dbReference>
<evidence type="ECO:0000256" key="3">
    <source>
        <dbReference type="ARBA" id="ARBA00022756"/>
    </source>
</evidence>
<organism evidence="7 8">
    <name type="scientific">Plasticicumulans acidivorans</name>
    <dbReference type="NCBI Taxonomy" id="886464"/>
    <lineage>
        <taxon>Bacteria</taxon>
        <taxon>Pseudomonadati</taxon>
        <taxon>Pseudomonadota</taxon>
        <taxon>Gammaproteobacteria</taxon>
        <taxon>Candidatus Competibacteraceae</taxon>
        <taxon>Plasticicumulans</taxon>
    </lineage>
</organism>
<evidence type="ECO:0000256" key="5">
    <source>
        <dbReference type="HAMAP-Rule" id="MF_01260"/>
    </source>
</evidence>
<dbReference type="InterPro" id="IPR029058">
    <property type="entry name" value="AB_hydrolase_fold"/>
</dbReference>
<feature type="active site" evidence="5">
    <location>
        <position position="243"/>
    </location>
</feature>
<sequence length="263" mass="28858">MPDPVTVNPPDSLHVAHYGTGPDLVLLHGWGMHSGVWETTVEALMDDWRITVIDLPGHGASRGRLGTLPELAARIAAHAPRHAVWCGWSLGGMVAQRIALDRPEAVRRLLLVGSNACFVQRPDWPHGMTRAAYEAFASGLGSNLKATLDRFLLLETHGLPKAREYLHELRAIVFRHGLPDAQALADGLQMLDSEDLRSEWPRLRCPVRLLLGRRDALVPYTAGAALAARAGDVRVHVFAHATHAPFMSHPEEFLAALRVALHD</sequence>
<dbReference type="Gene3D" id="3.40.50.1820">
    <property type="entry name" value="alpha/beta hydrolase"/>
    <property type="match status" value="1"/>
</dbReference>
<gene>
    <name evidence="5" type="primary">bioH</name>
    <name evidence="7" type="ORF">C7443_105218</name>
</gene>